<gene>
    <name evidence="1" type="ORF">E3O19_05445</name>
</gene>
<keyword evidence="2" id="KW-1185">Reference proteome</keyword>
<dbReference type="Gene3D" id="3.40.50.720">
    <property type="entry name" value="NAD(P)-binding Rossmann-like Domain"/>
    <property type="match status" value="1"/>
</dbReference>
<dbReference type="Proteomes" id="UP000298412">
    <property type="component" value="Unassembled WGS sequence"/>
</dbReference>
<comment type="caution">
    <text evidence="1">The sequence shown here is derived from an EMBL/GenBank/DDBJ whole genome shotgun (WGS) entry which is preliminary data.</text>
</comment>
<name>A0A4R8WW57_9MICO</name>
<dbReference type="Pfam" id="PF00106">
    <property type="entry name" value="adh_short"/>
    <property type="match status" value="1"/>
</dbReference>
<dbReference type="AlphaFoldDB" id="A0A4R8WW57"/>
<dbReference type="SUPFAM" id="SSF51735">
    <property type="entry name" value="NAD(P)-binding Rossmann-fold domains"/>
    <property type="match status" value="1"/>
</dbReference>
<evidence type="ECO:0000313" key="2">
    <source>
        <dbReference type="Proteomes" id="UP000298412"/>
    </source>
</evidence>
<proteinExistence type="predicted"/>
<accession>A0A4R8WW57</accession>
<dbReference type="InterPro" id="IPR036291">
    <property type="entry name" value="NAD(P)-bd_dom_sf"/>
</dbReference>
<protein>
    <submittedName>
        <fullName evidence="1">SDR family NAD(P)-dependent oxidoreductase</fullName>
    </submittedName>
</protein>
<dbReference type="InterPro" id="IPR002347">
    <property type="entry name" value="SDR_fam"/>
</dbReference>
<dbReference type="EMBL" id="SOFP01000027">
    <property type="protein sequence ID" value="TFC17934.1"/>
    <property type="molecule type" value="Genomic_DNA"/>
</dbReference>
<sequence length="146" mass="15625">MGTSGFLSDLRLKGQLRTCSRRKTTSANSPGYATSTHSLPVGSTGLRSAGWPVLLTYQHDEQAAVKFVETIQTVGGLASFIRVDMAKEHCIAAIFEAADKLGTLTPFVANAGVAASQSRVDELTDSRIVEMDRLLSRKAPHRCTSG</sequence>
<evidence type="ECO:0000313" key="1">
    <source>
        <dbReference type="EMBL" id="TFC17934.1"/>
    </source>
</evidence>
<organism evidence="1 2">
    <name type="scientific">Cryobacterium algoritolerans</name>
    <dbReference type="NCBI Taxonomy" id="1259184"/>
    <lineage>
        <taxon>Bacteria</taxon>
        <taxon>Bacillati</taxon>
        <taxon>Actinomycetota</taxon>
        <taxon>Actinomycetes</taxon>
        <taxon>Micrococcales</taxon>
        <taxon>Microbacteriaceae</taxon>
        <taxon>Cryobacterium</taxon>
    </lineage>
</organism>
<dbReference type="OrthoDB" id="9809287at2"/>
<reference evidence="1 2" key="1">
    <citation type="submission" date="2019-03" db="EMBL/GenBank/DDBJ databases">
        <title>Genomics of glacier-inhabiting Cryobacterium strains.</title>
        <authorList>
            <person name="Liu Q."/>
            <person name="Xin Y.-H."/>
        </authorList>
    </citation>
    <scope>NUCLEOTIDE SEQUENCE [LARGE SCALE GENOMIC DNA]</scope>
    <source>
        <strain evidence="1 2">MDT1-3</strain>
    </source>
</reference>